<accession>A0A0L0DI35</accession>
<feature type="transmembrane region" description="Helical" evidence="10">
    <location>
        <begin position="264"/>
        <end position="287"/>
    </location>
</feature>
<feature type="transmembrane region" description="Helical" evidence="10">
    <location>
        <begin position="465"/>
        <end position="483"/>
    </location>
</feature>
<evidence type="ECO:0000256" key="4">
    <source>
        <dbReference type="ARBA" id="ARBA00022676"/>
    </source>
</evidence>
<keyword evidence="9 10" id="KW-0472">Membrane</keyword>
<keyword evidence="8 10" id="KW-1133">Transmembrane helix</keyword>
<sequence length="542" mass="57876">MARVRMWDVVWVGMVVVVCMGGLKLALVPSYASTDYYVHRAWLALTHTTPMAEWYTDATSQWTLDYPPFFAWFEYLLSLAMPYIEPSLVVKIDDAGAAELDAASPRAKIVHRATVMVADLVLALGAVYAVYGFWYPYPPRSFAKVETVDDSGTAGGIRGGGGVAAGGSSIWSSPQAISLVLILGSPALLLLDHVHFQYNGMLTGLLLLSIGGVTSRSGYALTAAAYAALLGFKHLYLVLGLVYTVFLFKAVVVQPRASLGSISLARFAILAGIVVAVLGAAFAPFVAAGSGWAMLERLFPFKRGLVHAYWAPNVWALYCGAEVALSSGSATRLTSGLVGEGAFSVLPSISPGTTALLTVLAMLPSVAKVWLTTPAGALVAAPRGDAARFLRYLQRPAIVFIHGLVEVSLASFLFGWHVHEKALIVPLIPLAVLAPTSPRYAGMFTFLQAVAHVALFPLFPPGVLTPLKIGVSVCYTLYIYAMLSPALPKLYVAYLVGLVPMLGFAYLVAPLALPSLVFLPTMAISLYCAVGVVMAYLWILLY</sequence>
<feature type="transmembrane region" description="Helical" evidence="10">
    <location>
        <begin position="307"/>
        <end position="325"/>
    </location>
</feature>
<dbReference type="EC" id="2.4.1.-" evidence="10"/>
<keyword evidence="4 10" id="KW-0328">Glycosyltransferase</keyword>
<reference evidence="11 12" key="1">
    <citation type="submission" date="2010-05" db="EMBL/GenBank/DDBJ databases">
        <title>The Genome Sequence of Thecamonas trahens ATCC 50062.</title>
        <authorList>
            <consortium name="The Broad Institute Genome Sequencing Platform"/>
            <person name="Russ C."/>
            <person name="Cuomo C."/>
            <person name="Shea T."/>
            <person name="Young S.K."/>
            <person name="Zeng Q."/>
            <person name="Koehrsen M."/>
            <person name="Haas B."/>
            <person name="Borodovsky M."/>
            <person name="Guigo R."/>
            <person name="Alvarado L."/>
            <person name="Berlin A."/>
            <person name="Bochicchio J."/>
            <person name="Borenstein D."/>
            <person name="Chapman S."/>
            <person name="Chen Z."/>
            <person name="Freedman E."/>
            <person name="Gellesch M."/>
            <person name="Goldberg J."/>
            <person name="Griggs A."/>
            <person name="Gujja S."/>
            <person name="Heilman E."/>
            <person name="Heiman D."/>
            <person name="Hepburn T."/>
            <person name="Howarth C."/>
            <person name="Jen D."/>
            <person name="Larson L."/>
            <person name="Mehta T."/>
            <person name="Park D."/>
            <person name="Pearson M."/>
            <person name="Roberts A."/>
            <person name="Saif S."/>
            <person name="Shenoy N."/>
            <person name="Sisk P."/>
            <person name="Stolte C."/>
            <person name="Sykes S."/>
            <person name="Thomson T."/>
            <person name="Walk T."/>
            <person name="White J."/>
            <person name="Yandava C."/>
            <person name="Burger G."/>
            <person name="Gray M.W."/>
            <person name="Holland P.W.H."/>
            <person name="King N."/>
            <person name="Lang F.B.F."/>
            <person name="Roger A.J."/>
            <person name="Ruiz-Trillo I."/>
            <person name="Lander E."/>
            <person name="Nusbaum C."/>
        </authorList>
    </citation>
    <scope>NUCLEOTIDE SEQUENCE [LARGE SCALE GENOMIC DNA]</scope>
    <source>
        <strain evidence="11 12">ATCC 50062</strain>
    </source>
</reference>
<keyword evidence="5 10" id="KW-0808">Transferase</keyword>
<feature type="transmembrane region" description="Helical" evidence="10">
    <location>
        <begin position="337"/>
        <end position="363"/>
    </location>
</feature>
<dbReference type="PANTHER" id="PTHR12413">
    <property type="entry name" value="DOLICHYL GLYCOSYLTRANSFERASE"/>
    <property type="match status" value="1"/>
</dbReference>
<evidence type="ECO:0000256" key="3">
    <source>
        <dbReference type="ARBA" id="ARBA00008715"/>
    </source>
</evidence>
<feature type="transmembrane region" description="Helical" evidence="10">
    <location>
        <begin position="515"/>
        <end position="541"/>
    </location>
</feature>
<feature type="transmembrane region" description="Helical" evidence="10">
    <location>
        <begin position="6"/>
        <end position="27"/>
    </location>
</feature>
<evidence type="ECO:0000313" key="12">
    <source>
        <dbReference type="Proteomes" id="UP000054408"/>
    </source>
</evidence>
<dbReference type="UniPathway" id="UPA00378"/>
<keyword evidence="12" id="KW-1185">Reference proteome</keyword>
<feature type="transmembrane region" description="Helical" evidence="10">
    <location>
        <begin position="113"/>
        <end position="134"/>
    </location>
</feature>
<evidence type="ECO:0000256" key="9">
    <source>
        <dbReference type="ARBA" id="ARBA00023136"/>
    </source>
</evidence>
<comment type="pathway">
    <text evidence="2 10">Protein modification; protein glycosylation.</text>
</comment>
<dbReference type="GO" id="GO:0042283">
    <property type="term" value="F:dolichyl pyrophosphate Glc1Man9GlcNAc2 alpha-1,3-glucosyltransferase activity"/>
    <property type="evidence" value="ECO:0007669"/>
    <property type="project" value="TreeGrafter"/>
</dbReference>
<evidence type="ECO:0000256" key="7">
    <source>
        <dbReference type="ARBA" id="ARBA00022824"/>
    </source>
</evidence>
<evidence type="ECO:0000256" key="1">
    <source>
        <dbReference type="ARBA" id="ARBA00004477"/>
    </source>
</evidence>
<dbReference type="GO" id="GO:0006487">
    <property type="term" value="P:protein N-linked glycosylation"/>
    <property type="evidence" value="ECO:0007669"/>
    <property type="project" value="TreeGrafter"/>
</dbReference>
<feature type="transmembrane region" description="Helical" evidence="10">
    <location>
        <begin position="397"/>
        <end position="419"/>
    </location>
</feature>
<organism evidence="11 12">
    <name type="scientific">Thecamonas trahens ATCC 50062</name>
    <dbReference type="NCBI Taxonomy" id="461836"/>
    <lineage>
        <taxon>Eukaryota</taxon>
        <taxon>Apusozoa</taxon>
        <taxon>Apusomonadida</taxon>
        <taxon>Apusomonadidae</taxon>
        <taxon>Thecamonas</taxon>
    </lineage>
</organism>
<dbReference type="OrthoDB" id="1689333at2759"/>
<dbReference type="Pfam" id="PF03155">
    <property type="entry name" value="Alg6_Alg8"/>
    <property type="match status" value="1"/>
</dbReference>
<feature type="transmembrane region" description="Helical" evidence="10">
    <location>
        <begin position="490"/>
        <end position="509"/>
    </location>
</feature>
<dbReference type="OMA" id="YHSTDFD"/>
<dbReference type="GeneID" id="25567010"/>
<evidence type="ECO:0000256" key="5">
    <source>
        <dbReference type="ARBA" id="ARBA00022679"/>
    </source>
</evidence>
<comment type="similarity">
    <text evidence="3 10">Belongs to the ALG6/ALG8 glucosyltransferase family.</text>
</comment>
<feature type="transmembrane region" description="Helical" evidence="10">
    <location>
        <begin position="206"/>
        <end position="229"/>
    </location>
</feature>
<keyword evidence="7 10" id="KW-0256">Endoplasmic reticulum</keyword>
<protein>
    <recommendedName>
        <fullName evidence="10">Alpha-1,3-glucosyltransferase</fullName>
        <ecNumber evidence="10">2.4.1.-</ecNumber>
    </recommendedName>
</protein>
<dbReference type="Proteomes" id="UP000054408">
    <property type="component" value="Unassembled WGS sequence"/>
</dbReference>
<dbReference type="EMBL" id="GL349471">
    <property type="protein sequence ID" value="KNC52029.1"/>
    <property type="molecule type" value="Genomic_DNA"/>
</dbReference>
<dbReference type="GO" id="GO:0005789">
    <property type="term" value="C:endoplasmic reticulum membrane"/>
    <property type="evidence" value="ECO:0007669"/>
    <property type="project" value="UniProtKB-SubCell"/>
</dbReference>
<evidence type="ECO:0000256" key="6">
    <source>
        <dbReference type="ARBA" id="ARBA00022692"/>
    </source>
</evidence>
<name>A0A0L0DI35_THETB</name>
<dbReference type="STRING" id="461836.A0A0L0DI35"/>
<dbReference type="eggNOG" id="KOG2576">
    <property type="taxonomic scope" value="Eukaryota"/>
</dbReference>
<feature type="transmembrane region" description="Helical" evidence="10">
    <location>
        <begin position="176"/>
        <end position="194"/>
    </location>
</feature>
<keyword evidence="6 10" id="KW-0812">Transmembrane</keyword>
<feature type="transmembrane region" description="Helical" evidence="10">
    <location>
        <begin position="235"/>
        <end position="252"/>
    </location>
</feature>
<dbReference type="AlphaFoldDB" id="A0A0L0DI35"/>
<evidence type="ECO:0000256" key="2">
    <source>
        <dbReference type="ARBA" id="ARBA00004922"/>
    </source>
</evidence>
<dbReference type="PANTHER" id="PTHR12413:SF2">
    <property type="entry name" value="DOLICHYL PYROPHOSPHATE GLC1MAN9GLCNAC2 ALPHA-1,3-GLUCOSYLTRANSFERASE-RELATED"/>
    <property type="match status" value="1"/>
</dbReference>
<evidence type="ECO:0000256" key="8">
    <source>
        <dbReference type="ARBA" id="ARBA00022989"/>
    </source>
</evidence>
<gene>
    <name evidence="11" type="ORF">AMSG_08282</name>
</gene>
<proteinExistence type="inferred from homology"/>
<dbReference type="RefSeq" id="XP_013755612.1">
    <property type="nucleotide sequence ID" value="XM_013900158.1"/>
</dbReference>
<evidence type="ECO:0000256" key="10">
    <source>
        <dbReference type="RuleBase" id="RU363110"/>
    </source>
</evidence>
<comment type="subcellular location">
    <subcellularLocation>
        <location evidence="1 10">Endoplasmic reticulum membrane</location>
        <topology evidence="1 10">Multi-pass membrane protein</topology>
    </subcellularLocation>
</comment>
<dbReference type="InterPro" id="IPR004856">
    <property type="entry name" value="Glyco_trans_ALG6/ALG8"/>
</dbReference>
<evidence type="ECO:0000313" key="11">
    <source>
        <dbReference type="EMBL" id="KNC52029.1"/>
    </source>
</evidence>